<comment type="subcellular location">
    <subcellularLocation>
        <location evidence="1">Cell outer membrane</location>
    </subcellularLocation>
</comment>
<feature type="domain" description="RagB/SusD" evidence="6">
    <location>
        <begin position="329"/>
        <end position="419"/>
    </location>
</feature>
<evidence type="ECO:0000259" key="7">
    <source>
        <dbReference type="Pfam" id="PF14322"/>
    </source>
</evidence>
<keyword evidence="5" id="KW-0998">Cell outer membrane</keyword>
<proteinExistence type="inferred from homology"/>
<evidence type="ECO:0000313" key="8">
    <source>
        <dbReference type="EMBL" id="NVO30521.1"/>
    </source>
</evidence>
<evidence type="ECO:0000256" key="3">
    <source>
        <dbReference type="ARBA" id="ARBA00022729"/>
    </source>
</evidence>
<accession>A0A7Y7PMF1</accession>
<keyword evidence="4" id="KW-0472">Membrane</keyword>
<protein>
    <submittedName>
        <fullName evidence="8">RagB/SusD family nutrient uptake outer membrane protein</fullName>
    </submittedName>
</protein>
<reference evidence="8 9" key="1">
    <citation type="submission" date="2020-05" db="EMBL/GenBank/DDBJ databases">
        <title>Hymenobacter terrestris sp. nov. and Hymenobacter lapidiphilus sp. nov., isolated from regoliths in Antarctica.</title>
        <authorList>
            <person name="Sedlacek I."/>
            <person name="Pantucek R."/>
            <person name="Zeman M."/>
            <person name="Holochova P."/>
            <person name="Kralova S."/>
            <person name="Stankova E."/>
            <person name="Sedo O."/>
            <person name="Micenkova L."/>
            <person name="Svec P."/>
            <person name="Gupta V."/>
            <person name="Sood U."/>
            <person name="Korpole U.S."/>
            <person name="Lal R."/>
        </authorList>
    </citation>
    <scope>NUCLEOTIDE SEQUENCE [LARGE SCALE GENOMIC DNA]</scope>
    <source>
        <strain evidence="8 9">P5342</strain>
    </source>
</reference>
<dbReference type="EMBL" id="JABKAU010000006">
    <property type="protein sequence ID" value="NVO30521.1"/>
    <property type="molecule type" value="Genomic_DNA"/>
</dbReference>
<dbReference type="PROSITE" id="PS51257">
    <property type="entry name" value="PROKAR_LIPOPROTEIN"/>
    <property type="match status" value="1"/>
</dbReference>
<keyword evidence="9" id="KW-1185">Reference proteome</keyword>
<keyword evidence="3" id="KW-0732">Signal</keyword>
<comment type="caution">
    <text evidence="8">The sequence shown here is derived from an EMBL/GenBank/DDBJ whole genome shotgun (WGS) entry which is preliminary data.</text>
</comment>
<sequence>MQFSKYSVRLTMLGLLGLATSCEKTLDLKPANSLQADQVFVDAAGANAATIGAYGAFTSANYYGLRYPAFADLASDDVDHIGTFPTFAQIDGYNILPDNVDITNLWAALYVGVNRSNNVIAYAPPITAIPLATRRRLVAEARFVRAYNYFDLTRFWGAVPLSLTPTTAPDGSLNLARTPVADVYTQIKADLDSAVLYLPAQNTGRATIWSARALKARLSLYEKQWAEAERLADQVIASPLFALQPSYRSIYDNKNTSESIFEVQFDIQNQSQFAFFYFPQASGGRNEITPSPALRAAYETGDTRRPASISNGTFLVAGRAVPANVGIKYTDAGNGTDNFRAIRLAEMILTSAEAKAQQGKLAESLILLNRIRVRAGLPVRVALGQADLLTAIYQERRVELAMEGHRWFDLIRTGRAQQVLGVPDANRLLLPIPLRETINNPNIRQNPGY</sequence>
<dbReference type="AlphaFoldDB" id="A0A7Y7PMF1"/>
<dbReference type="RefSeq" id="WP_176907324.1">
    <property type="nucleotide sequence ID" value="NZ_JABKAU010000006.1"/>
</dbReference>
<evidence type="ECO:0000256" key="5">
    <source>
        <dbReference type="ARBA" id="ARBA00023237"/>
    </source>
</evidence>
<dbReference type="Proteomes" id="UP000565521">
    <property type="component" value="Unassembled WGS sequence"/>
</dbReference>
<dbReference type="InterPro" id="IPR011990">
    <property type="entry name" value="TPR-like_helical_dom_sf"/>
</dbReference>
<dbReference type="Pfam" id="PF14322">
    <property type="entry name" value="SusD-like_3"/>
    <property type="match status" value="1"/>
</dbReference>
<feature type="domain" description="SusD-like N-terminal" evidence="7">
    <location>
        <begin position="91"/>
        <end position="220"/>
    </location>
</feature>
<evidence type="ECO:0000256" key="1">
    <source>
        <dbReference type="ARBA" id="ARBA00004442"/>
    </source>
</evidence>
<dbReference type="Gene3D" id="1.25.40.390">
    <property type="match status" value="1"/>
</dbReference>
<evidence type="ECO:0000256" key="4">
    <source>
        <dbReference type="ARBA" id="ARBA00023136"/>
    </source>
</evidence>
<dbReference type="GO" id="GO:0009279">
    <property type="term" value="C:cell outer membrane"/>
    <property type="evidence" value="ECO:0007669"/>
    <property type="project" value="UniProtKB-SubCell"/>
</dbReference>
<evidence type="ECO:0000256" key="2">
    <source>
        <dbReference type="ARBA" id="ARBA00006275"/>
    </source>
</evidence>
<evidence type="ECO:0000313" key="9">
    <source>
        <dbReference type="Proteomes" id="UP000565521"/>
    </source>
</evidence>
<organism evidence="8 9">
    <name type="scientific">Hymenobacter lapidiphilus</name>
    <dbReference type="NCBI Taxonomy" id="2608003"/>
    <lineage>
        <taxon>Bacteria</taxon>
        <taxon>Pseudomonadati</taxon>
        <taxon>Bacteroidota</taxon>
        <taxon>Cytophagia</taxon>
        <taxon>Cytophagales</taxon>
        <taxon>Hymenobacteraceae</taxon>
        <taxon>Hymenobacter</taxon>
    </lineage>
</organism>
<dbReference type="CDD" id="cd08977">
    <property type="entry name" value="SusD"/>
    <property type="match status" value="1"/>
</dbReference>
<gene>
    <name evidence="8" type="ORF">HW554_04840</name>
</gene>
<comment type="similarity">
    <text evidence="2">Belongs to the SusD family.</text>
</comment>
<dbReference type="InterPro" id="IPR012944">
    <property type="entry name" value="SusD_RagB_dom"/>
</dbReference>
<name>A0A7Y7PMF1_9BACT</name>
<dbReference type="InterPro" id="IPR033985">
    <property type="entry name" value="SusD-like_N"/>
</dbReference>
<dbReference type="Pfam" id="PF07980">
    <property type="entry name" value="SusD_RagB"/>
    <property type="match status" value="1"/>
</dbReference>
<dbReference type="SUPFAM" id="SSF48452">
    <property type="entry name" value="TPR-like"/>
    <property type="match status" value="1"/>
</dbReference>
<evidence type="ECO:0000259" key="6">
    <source>
        <dbReference type="Pfam" id="PF07980"/>
    </source>
</evidence>